<gene>
    <name evidence="1" type="ORF">SAMN02745149_01934</name>
</gene>
<dbReference type="RefSeq" id="WP_078933832.1">
    <property type="nucleotide sequence ID" value="NZ_FUWG01000015.1"/>
</dbReference>
<evidence type="ECO:0000313" key="1">
    <source>
        <dbReference type="EMBL" id="SJZ64771.1"/>
    </source>
</evidence>
<dbReference type="AlphaFoldDB" id="A0A1T4MD20"/>
<reference evidence="1 2" key="1">
    <citation type="submission" date="2017-02" db="EMBL/GenBank/DDBJ databases">
        <authorList>
            <person name="Peterson S.W."/>
        </authorList>
    </citation>
    <scope>NUCLEOTIDE SEQUENCE [LARGE SCALE GENOMIC DNA]</scope>
    <source>
        <strain evidence="1 2">ATCC BAA-908</strain>
    </source>
</reference>
<accession>A0A1T4MD20</accession>
<protein>
    <recommendedName>
        <fullName evidence="3">Leucine rich repeat-containing protein</fullName>
    </recommendedName>
</protein>
<evidence type="ECO:0000313" key="2">
    <source>
        <dbReference type="Proteomes" id="UP000190423"/>
    </source>
</evidence>
<organism evidence="1 2">
    <name type="scientific">Treponema porcinum</name>
    <dbReference type="NCBI Taxonomy" id="261392"/>
    <lineage>
        <taxon>Bacteria</taxon>
        <taxon>Pseudomonadati</taxon>
        <taxon>Spirochaetota</taxon>
        <taxon>Spirochaetia</taxon>
        <taxon>Spirochaetales</taxon>
        <taxon>Treponemataceae</taxon>
        <taxon>Treponema</taxon>
    </lineage>
</organism>
<name>A0A1T4MD20_TREPO</name>
<sequence length="206" mass="24406">MKKNYLLLLFFFISFEIFAENVELKIILQDGIEYTESFDKDSKSITLVSKGNFRLKELTDIQGLEQFENLTNFCMYFFQYKGNYSFLKKIKNLKDLGLIRCGAETLNFLEDLTLLENCELELDFAKENQKSIETIDVNLEKLKYIKKITINNRMSHIPPFVKVKNKPELLLDTTNIKNLNKKDFKYAKQYSVIKSLNPNPQWYFEK</sequence>
<dbReference type="Gene3D" id="3.80.10.10">
    <property type="entry name" value="Ribonuclease Inhibitor"/>
    <property type="match status" value="1"/>
</dbReference>
<dbReference type="EMBL" id="FUWG01000015">
    <property type="protein sequence ID" value="SJZ64771.1"/>
    <property type="molecule type" value="Genomic_DNA"/>
</dbReference>
<evidence type="ECO:0008006" key="3">
    <source>
        <dbReference type="Google" id="ProtNLM"/>
    </source>
</evidence>
<dbReference type="InterPro" id="IPR032675">
    <property type="entry name" value="LRR_dom_sf"/>
</dbReference>
<proteinExistence type="predicted"/>
<dbReference type="SUPFAM" id="SSF52058">
    <property type="entry name" value="L domain-like"/>
    <property type="match status" value="1"/>
</dbReference>
<dbReference type="GeneID" id="78317211"/>
<keyword evidence="2" id="KW-1185">Reference proteome</keyword>
<dbReference type="Proteomes" id="UP000190423">
    <property type="component" value="Unassembled WGS sequence"/>
</dbReference>